<dbReference type="Proteomes" id="UP001139226">
    <property type="component" value="Unassembled WGS sequence"/>
</dbReference>
<organism evidence="1 2">
    <name type="scientific">Christiangramia lutea</name>
    <dbReference type="NCBI Taxonomy" id="1607951"/>
    <lineage>
        <taxon>Bacteria</taxon>
        <taxon>Pseudomonadati</taxon>
        <taxon>Bacteroidota</taxon>
        <taxon>Flavobacteriia</taxon>
        <taxon>Flavobacteriales</taxon>
        <taxon>Flavobacteriaceae</taxon>
        <taxon>Christiangramia</taxon>
    </lineage>
</organism>
<dbReference type="AlphaFoldDB" id="A0A9X2ACX4"/>
<keyword evidence="2" id="KW-1185">Reference proteome</keyword>
<dbReference type="RefSeq" id="WP_240714731.1">
    <property type="nucleotide sequence ID" value="NZ_JAKVTV010000007.1"/>
</dbReference>
<dbReference type="EMBL" id="JAKVTV010000007">
    <property type="protein sequence ID" value="MCH4824563.1"/>
    <property type="molecule type" value="Genomic_DNA"/>
</dbReference>
<reference evidence="1" key="1">
    <citation type="submission" date="2022-03" db="EMBL/GenBank/DDBJ databases">
        <title>Gramella crocea sp. nov., isolated from activated sludge of a seafood processing plant.</title>
        <authorList>
            <person name="Zhang X."/>
        </authorList>
    </citation>
    <scope>NUCLEOTIDE SEQUENCE</scope>
    <source>
        <strain evidence="1">YJ019</strain>
    </source>
</reference>
<accession>A0A9X2ACX4</accession>
<sequence>MAFWNNLNFTLKRKPKNPTEFVQRFIQDCKKSRVQLEIIREDQVLIQVDSLRYTPSWFKIFKIDPEEFKNGYAIFFILDQKELEKNQKYIELKKSDLELLEHDEMLENTPIKTFVKFIKQTNDPIKLGLEMKNIIDVIFKTNEKDPQALFNLRYLDVQG</sequence>
<protein>
    <submittedName>
        <fullName evidence="1">Uncharacterized protein</fullName>
    </submittedName>
</protein>
<evidence type="ECO:0000313" key="2">
    <source>
        <dbReference type="Proteomes" id="UP001139226"/>
    </source>
</evidence>
<name>A0A9X2ACX4_9FLAO</name>
<proteinExistence type="predicted"/>
<gene>
    <name evidence="1" type="ORF">ML462_15425</name>
</gene>
<comment type="caution">
    <text evidence="1">The sequence shown here is derived from an EMBL/GenBank/DDBJ whole genome shotgun (WGS) entry which is preliminary data.</text>
</comment>
<evidence type="ECO:0000313" key="1">
    <source>
        <dbReference type="EMBL" id="MCH4824563.1"/>
    </source>
</evidence>